<organism evidence="1 2">
    <name type="scientific">Tilletiaria anomala (strain ATCC 24038 / CBS 436.72 / UBC 951)</name>
    <dbReference type="NCBI Taxonomy" id="1037660"/>
    <lineage>
        <taxon>Eukaryota</taxon>
        <taxon>Fungi</taxon>
        <taxon>Dikarya</taxon>
        <taxon>Basidiomycota</taxon>
        <taxon>Ustilaginomycotina</taxon>
        <taxon>Exobasidiomycetes</taxon>
        <taxon>Georgefischeriales</taxon>
        <taxon>Tilletiariaceae</taxon>
        <taxon>Tilletiaria</taxon>
    </lineage>
</organism>
<dbReference type="GeneID" id="25266078"/>
<dbReference type="Proteomes" id="UP000027361">
    <property type="component" value="Unassembled WGS sequence"/>
</dbReference>
<gene>
    <name evidence="1" type="ORF">K437DRAFT_269118</name>
</gene>
<dbReference type="EMBL" id="JMSN01000061">
    <property type="protein sequence ID" value="KDN43416.1"/>
    <property type="molecule type" value="Genomic_DNA"/>
</dbReference>
<dbReference type="Gene3D" id="3.40.50.720">
    <property type="entry name" value="NAD(P)-binding Rossmann-like Domain"/>
    <property type="match status" value="1"/>
</dbReference>
<evidence type="ECO:0008006" key="3">
    <source>
        <dbReference type="Google" id="ProtNLM"/>
    </source>
</evidence>
<dbReference type="STRING" id="1037660.A0A066VPP1"/>
<dbReference type="RefSeq" id="XP_013242369.1">
    <property type="nucleotide sequence ID" value="XM_013386915.1"/>
</dbReference>
<comment type="caution">
    <text evidence="1">The sequence shown here is derived from an EMBL/GenBank/DDBJ whole genome shotgun (WGS) entry which is preliminary data.</text>
</comment>
<accession>A0A066VPP1</accession>
<name>A0A066VPP1_TILAU</name>
<dbReference type="SUPFAM" id="SSF51735">
    <property type="entry name" value="NAD(P)-binding Rossmann-fold domains"/>
    <property type="match status" value="1"/>
</dbReference>
<dbReference type="HOGENOM" id="CLU_1157076_0_0_1"/>
<sequence length="240" mass="26042">MTGIGSAFVHVFWREATNVAYCIRTIPDPKQYESLCSDGSRTVGTAVDGGNATQLKERVEAAVKSFDGLDVAIPNDMQFAHCPRELGELVWFRWTTHIPSASTNSPSGPADFHSSVGLNELYVPHLKQSNVPGGGRVVTVNRISEHEGDAFTFGQYAEAALLACNNTVSPGNPMLRGRVWDKLEQTQPEFYKKFLNLNPTGRTGKREVANVIVFLVGSVSAFTPCANLKMDGALHKGVSS</sequence>
<dbReference type="InterPro" id="IPR036291">
    <property type="entry name" value="NAD(P)-bd_dom_sf"/>
</dbReference>
<proteinExistence type="predicted"/>
<evidence type="ECO:0000313" key="2">
    <source>
        <dbReference type="Proteomes" id="UP000027361"/>
    </source>
</evidence>
<keyword evidence="2" id="KW-1185">Reference proteome</keyword>
<evidence type="ECO:0000313" key="1">
    <source>
        <dbReference type="EMBL" id="KDN43416.1"/>
    </source>
</evidence>
<protein>
    <recommendedName>
        <fullName evidence="3">NAD(P)-binding protein</fullName>
    </recommendedName>
</protein>
<dbReference type="AlphaFoldDB" id="A0A066VPP1"/>
<dbReference type="InParanoid" id="A0A066VPP1"/>
<reference evidence="1 2" key="1">
    <citation type="submission" date="2014-05" db="EMBL/GenBank/DDBJ databases">
        <title>Draft genome sequence of a rare smut relative, Tilletiaria anomala UBC 951.</title>
        <authorList>
            <consortium name="DOE Joint Genome Institute"/>
            <person name="Toome M."/>
            <person name="Kuo A."/>
            <person name="Henrissat B."/>
            <person name="Lipzen A."/>
            <person name="Tritt A."/>
            <person name="Yoshinaga Y."/>
            <person name="Zane M."/>
            <person name="Barry K."/>
            <person name="Grigoriev I.V."/>
            <person name="Spatafora J.W."/>
            <person name="Aimea M.C."/>
        </authorList>
    </citation>
    <scope>NUCLEOTIDE SEQUENCE [LARGE SCALE GENOMIC DNA]</scope>
    <source>
        <strain evidence="1 2">UBC 951</strain>
    </source>
</reference>